<accession>A0AA35VYI2</accession>
<name>A0AA35VYI2_LACSI</name>
<protein>
    <submittedName>
        <fullName evidence="1">Uncharacterized protein</fullName>
    </submittedName>
</protein>
<reference evidence="1" key="1">
    <citation type="submission" date="2023-04" db="EMBL/GenBank/DDBJ databases">
        <authorList>
            <person name="Vijverberg K."/>
            <person name="Xiong W."/>
            <person name="Schranz E."/>
        </authorList>
    </citation>
    <scope>NUCLEOTIDE SEQUENCE</scope>
</reference>
<gene>
    <name evidence="1" type="ORF">LSALG_LOCUS11372</name>
</gene>
<sequence length="104" mass="11877">MRIVKKRMMIYFMFRLERIPLSNSNFEQTSTLDVNTNILDMDTHINFGEQPSTLLPEKTKIIPPEVLYSKSNIEEEETSTINANLSHKDANVNMCDGRTVGLGV</sequence>
<dbReference type="Proteomes" id="UP001177003">
    <property type="component" value="Chromosome 2"/>
</dbReference>
<evidence type="ECO:0000313" key="2">
    <source>
        <dbReference type="Proteomes" id="UP001177003"/>
    </source>
</evidence>
<dbReference type="AlphaFoldDB" id="A0AA35VYI2"/>
<keyword evidence="2" id="KW-1185">Reference proteome</keyword>
<dbReference type="EMBL" id="OX465078">
    <property type="protein sequence ID" value="CAI9271092.1"/>
    <property type="molecule type" value="Genomic_DNA"/>
</dbReference>
<proteinExistence type="predicted"/>
<evidence type="ECO:0000313" key="1">
    <source>
        <dbReference type="EMBL" id="CAI9271092.1"/>
    </source>
</evidence>
<organism evidence="1 2">
    <name type="scientific">Lactuca saligna</name>
    <name type="common">Willowleaf lettuce</name>
    <dbReference type="NCBI Taxonomy" id="75948"/>
    <lineage>
        <taxon>Eukaryota</taxon>
        <taxon>Viridiplantae</taxon>
        <taxon>Streptophyta</taxon>
        <taxon>Embryophyta</taxon>
        <taxon>Tracheophyta</taxon>
        <taxon>Spermatophyta</taxon>
        <taxon>Magnoliopsida</taxon>
        <taxon>eudicotyledons</taxon>
        <taxon>Gunneridae</taxon>
        <taxon>Pentapetalae</taxon>
        <taxon>asterids</taxon>
        <taxon>campanulids</taxon>
        <taxon>Asterales</taxon>
        <taxon>Asteraceae</taxon>
        <taxon>Cichorioideae</taxon>
        <taxon>Cichorieae</taxon>
        <taxon>Lactucinae</taxon>
        <taxon>Lactuca</taxon>
    </lineage>
</organism>